<organism evidence="1 2">
    <name type="scientific">Purpureocillium lilacinum</name>
    <name type="common">Paecilomyces lilacinus</name>
    <dbReference type="NCBI Taxonomy" id="33203"/>
    <lineage>
        <taxon>Eukaryota</taxon>
        <taxon>Fungi</taxon>
        <taxon>Dikarya</taxon>
        <taxon>Ascomycota</taxon>
        <taxon>Pezizomycotina</taxon>
        <taxon>Sordariomycetes</taxon>
        <taxon>Hypocreomycetidae</taxon>
        <taxon>Hypocreales</taxon>
        <taxon>Ophiocordycipitaceae</taxon>
        <taxon>Purpureocillium</taxon>
    </lineage>
</organism>
<comment type="caution">
    <text evidence="1">The sequence shown here is derived from an EMBL/GenBank/DDBJ whole genome shotgun (WGS) entry which is preliminary data.</text>
</comment>
<dbReference type="AlphaFoldDB" id="A0A179I025"/>
<dbReference type="OMA" id="AWDENAK"/>
<name>A0A179I025_PURLI</name>
<dbReference type="STRING" id="33203.A0A179I025"/>
<accession>A0A179I025</accession>
<dbReference type="PANTHER" id="PTHR35186">
    <property type="entry name" value="ANK_REP_REGION DOMAIN-CONTAINING PROTEIN"/>
    <property type="match status" value="1"/>
</dbReference>
<evidence type="ECO:0000313" key="1">
    <source>
        <dbReference type="EMBL" id="OAQ95492.1"/>
    </source>
</evidence>
<reference evidence="1 2" key="1">
    <citation type="submission" date="2016-02" db="EMBL/GenBank/DDBJ databases">
        <title>Biosynthesis of antibiotic leucinostatins and their inhibition on Phytophthora in bio-control Purpureocillium lilacinum.</title>
        <authorList>
            <person name="Wang G."/>
            <person name="Liu Z."/>
            <person name="Lin R."/>
            <person name="Li E."/>
            <person name="Mao Z."/>
            <person name="Ling J."/>
            <person name="Yin W."/>
            <person name="Xie B."/>
        </authorList>
    </citation>
    <scope>NUCLEOTIDE SEQUENCE [LARGE SCALE GENOMIC DNA]</scope>
    <source>
        <strain evidence="1">PLFJ-1</strain>
    </source>
</reference>
<dbReference type="Proteomes" id="UP000078340">
    <property type="component" value="Unassembled WGS sequence"/>
</dbReference>
<evidence type="ECO:0000313" key="2">
    <source>
        <dbReference type="Proteomes" id="UP000078340"/>
    </source>
</evidence>
<dbReference type="EMBL" id="LSBI01000001">
    <property type="protein sequence ID" value="OAQ95492.1"/>
    <property type="molecule type" value="Genomic_DNA"/>
</dbReference>
<proteinExistence type="predicted"/>
<sequence length="318" mass="36191">MSGFEIAGIVLGSIPLVISTLEHYGDGLSALQRWRRYRREVHCLTRNLETERVKLQNVCEKLLVDIVPPSRIETMINDPMGNLWREEATQRKVRVRLWKGFDAFESTIGDVQTAVSEMNKRITSQCGPQASELKRAIFTLSRSQYTDLLSTIRDGISNLENLTDRNMELEPARRLRSQGRFLMLLREMSKSIYRALRFGLDCSCGHDVGLRLESRSANFIPTDDDEKIMSDTAFKLALSYRSSQEYPETAAWDENAKIWEEIRRLVDQKIPSSNYSTAVTRLIGGSSKLDASGLESEDFCQEIYSGVVALLEKDLAYS</sequence>
<dbReference type="PANTHER" id="PTHR35186:SF4">
    <property type="entry name" value="PRION-INHIBITION AND PROPAGATION HELO DOMAIN-CONTAINING PROTEIN"/>
    <property type="match status" value="1"/>
</dbReference>
<protein>
    <submittedName>
        <fullName evidence="1">Uncharacterized protein</fullName>
    </submittedName>
</protein>
<gene>
    <name evidence="1" type="ORF">VFPFJ_01602</name>
</gene>